<dbReference type="PROSITE" id="PS51257">
    <property type="entry name" value="PROKAR_LIPOPROTEIN"/>
    <property type="match status" value="1"/>
</dbReference>
<reference evidence="1 2" key="1">
    <citation type="submission" date="2018-10" db="EMBL/GenBank/DDBJ databases">
        <title>Sinomicrobium pectinilyticum sp. nov., a pectinase-producing bacterium isolated from alkaline and saline soil, and emended description of the genus Sinomicrobium.</title>
        <authorList>
            <person name="Cheng B."/>
            <person name="Li C."/>
            <person name="Lai Q."/>
            <person name="Du M."/>
            <person name="Shao Z."/>
            <person name="Xu P."/>
            <person name="Yang C."/>
        </authorList>
    </citation>
    <scope>NUCLEOTIDE SEQUENCE [LARGE SCALE GENOMIC DNA]</scope>
    <source>
        <strain evidence="1 2">5DNS001</strain>
    </source>
</reference>
<organism evidence="1 2">
    <name type="scientific">Sinomicrobium pectinilyticum</name>
    <dbReference type="NCBI Taxonomy" id="1084421"/>
    <lineage>
        <taxon>Bacteria</taxon>
        <taxon>Pseudomonadati</taxon>
        <taxon>Bacteroidota</taxon>
        <taxon>Flavobacteriia</taxon>
        <taxon>Flavobacteriales</taxon>
        <taxon>Flavobacteriaceae</taxon>
        <taxon>Sinomicrobium</taxon>
    </lineage>
</organism>
<dbReference type="OrthoDB" id="1255149at2"/>
<keyword evidence="2" id="KW-1185">Reference proteome</keyword>
<gene>
    <name evidence="1" type="ORF">ED312_15020</name>
</gene>
<name>A0A3N0E6B6_SINP1</name>
<sequence length="153" mass="16840">MRFEKSGVVLGLVLSLFLIACGGRPEKKEQEKHGPAGKPVAGVTEVSRDTLALSLENGFVRGKVYKEERDKKYFILKTDAPATVSARLESEDTLANLRFTQIFLPDGSADGPFGRELEYNLEKPGIYVLSVGENMMAGDPWSGDFSIEVKLEK</sequence>
<proteinExistence type="predicted"/>
<comment type="caution">
    <text evidence="1">The sequence shown here is derived from an EMBL/GenBank/DDBJ whole genome shotgun (WGS) entry which is preliminary data.</text>
</comment>
<dbReference type="AlphaFoldDB" id="A0A3N0E6B6"/>
<dbReference type="RefSeq" id="WP_123216839.1">
    <property type="nucleotide sequence ID" value="NZ_RJTM01000105.1"/>
</dbReference>
<dbReference type="Proteomes" id="UP000267469">
    <property type="component" value="Unassembled WGS sequence"/>
</dbReference>
<evidence type="ECO:0000313" key="2">
    <source>
        <dbReference type="Proteomes" id="UP000267469"/>
    </source>
</evidence>
<accession>A0A3N0E6B6</accession>
<protein>
    <submittedName>
        <fullName evidence="1">Uncharacterized protein</fullName>
    </submittedName>
</protein>
<dbReference type="EMBL" id="RJTM01000105">
    <property type="protein sequence ID" value="RNL83386.1"/>
    <property type="molecule type" value="Genomic_DNA"/>
</dbReference>
<evidence type="ECO:0000313" key="1">
    <source>
        <dbReference type="EMBL" id="RNL83386.1"/>
    </source>
</evidence>